<dbReference type="EMBL" id="JANRHA010000001">
    <property type="protein sequence ID" value="MDG3012951.1"/>
    <property type="molecule type" value="Genomic_DNA"/>
</dbReference>
<comment type="caution">
    <text evidence="1">The sequence shown here is derived from an EMBL/GenBank/DDBJ whole genome shotgun (WGS) entry which is preliminary data.</text>
</comment>
<dbReference type="AlphaFoldDB" id="A0A9X4RFG5"/>
<organism evidence="1 2">
    <name type="scientific">Speluncibacter jeojiensis</name>
    <dbReference type="NCBI Taxonomy" id="2710754"/>
    <lineage>
        <taxon>Bacteria</taxon>
        <taxon>Bacillati</taxon>
        <taxon>Actinomycetota</taxon>
        <taxon>Actinomycetes</taxon>
        <taxon>Mycobacteriales</taxon>
        <taxon>Speluncibacteraceae</taxon>
        <taxon>Speluncibacter</taxon>
    </lineage>
</organism>
<sequence length="41" mass="4229">MIETALTVATTATTVALLAAMAMSRTLAGHSQGDLVRVRAK</sequence>
<name>A0A9X4RFG5_9ACTN</name>
<gene>
    <name evidence="1" type="ORF">NVS88_00065</name>
</gene>
<evidence type="ECO:0000313" key="2">
    <source>
        <dbReference type="Proteomes" id="UP001152755"/>
    </source>
</evidence>
<accession>A0A9X4RFG5</accession>
<reference evidence="1" key="1">
    <citation type="submission" date="2022-08" db="EMBL/GenBank/DDBJ databases">
        <title>Genome analysis of Corynebacteriales strain.</title>
        <authorList>
            <person name="Lee S.D."/>
        </authorList>
    </citation>
    <scope>NUCLEOTIDE SEQUENCE</scope>
    <source>
        <strain evidence="1">D3-21</strain>
    </source>
</reference>
<keyword evidence="2" id="KW-1185">Reference proteome</keyword>
<protein>
    <submittedName>
        <fullName evidence="1">Uncharacterized protein</fullName>
    </submittedName>
</protein>
<proteinExistence type="predicted"/>
<evidence type="ECO:0000313" key="1">
    <source>
        <dbReference type="EMBL" id="MDG3012951.1"/>
    </source>
</evidence>
<dbReference type="RefSeq" id="WP_277829703.1">
    <property type="nucleotide sequence ID" value="NZ_JAAIVF010000001.1"/>
</dbReference>
<dbReference type="Proteomes" id="UP001152755">
    <property type="component" value="Unassembled WGS sequence"/>
</dbReference>